<dbReference type="SUPFAM" id="SSF144232">
    <property type="entry name" value="HIT/MYND zinc finger-like"/>
    <property type="match status" value="1"/>
</dbReference>
<gene>
    <name evidence="6" type="ORF">DFH08DRAFT_941375</name>
</gene>
<dbReference type="PROSITE" id="PS50865">
    <property type="entry name" value="ZF_MYND_2"/>
    <property type="match status" value="1"/>
</dbReference>
<evidence type="ECO:0000259" key="5">
    <source>
        <dbReference type="PROSITE" id="PS50865"/>
    </source>
</evidence>
<dbReference type="Gene3D" id="6.10.140.2220">
    <property type="match status" value="1"/>
</dbReference>
<evidence type="ECO:0000256" key="2">
    <source>
        <dbReference type="ARBA" id="ARBA00022771"/>
    </source>
</evidence>
<proteinExistence type="predicted"/>
<dbReference type="InterPro" id="IPR002893">
    <property type="entry name" value="Znf_MYND"/>
</dbReference>
<accession>A0AAD7EIC8</accession>
<protein>
    <recommendedName>
        <fullName evidence="5">MYND-type domain-containing protein</fullName>
    </recommendedName>
</protein>
<keyword evidence="7" id="KW-1185">Reference proteome</keyword>
<evidence type="ECO:0000256" key="1">
    <source>
        <dbReference type="ARBA" id="ARBA00022723"/>
    </source>
</evidence>
<dbReference type="GO" id="GO:0008270">
    <property type="term" value="F:zinc ion binding"/>
    <property type="evidence" value="ECO:0007669"/>
    <property type="project" value="UniProtKB-KW"/>
</dbReference>
<comment type="caution">
    <text evidence="6">The sequence shown here is derived from an EMBL/GenBank/DDBJ whole genome shotgun (WGS) entry which is preliminary data.</text>
</comment>
<dbReference type="Proteomes" id="UP001218218">
    <property type="component" value="Unassembled WGS sequence"/>
</dbReference>
<dbReference type="EMBL" id="JARIHO010000045">
    <property type="protein sequence ID" value="KAJ7323889.1"/>
    <property type="molecule type" value="Genomic_DNA"/>
</dbReference>
<reference evidence="6" key="1">
    <citation type="submission" date="2023-03" db="EMBL/GenBank/DDBJ databases">
        <title>Massive genome expansion in bonnet fungi (Mycena s.s.) driven by repeated elements and novel gene families across ecological guilds.</title>
        <authorList>
            <consortium name="Lawrence Berkeley National Laboratory"/>
            <person name="Harder C.B."/>
            <person name="Miyauchi S."/>
            <person name="Viragh M."/>
            <person name="Kuo A."/>
            <person name="Thoen E."/>
            <person name="Andreopoulos B."/>
            <person name="Lu D."/>
            <person name="Skrede I."/>
            <person name="Drula E."/>
            <person name="Henrissat B."/>
            <person name="Morin E."/>
            <person name="Kohler A."/>
            <person name="Barry K."/>
            <person name="LaButti K."/>
            <person name="Morin E."/>
            <person name="Salamov A."/>
            <person name="Lipzen A."/>
            <person name="Mereny Z."/>
            <person name="Hegedus B."/>
            <person name="Baldrian P."/>
            <person name="Stursova M."/>
            <person name="Weitz H."/>
            <person name="Taylor A."/>
            <person name="Grigoriev I.V."/>
            <person name="Nagy L.G."/>
            <person name="Martin F."/>
            <person name="Kauserud H."/>
        </authorList>
    </citation>
    <scope>NUCLEOTIDE SEQUENCE</scope>
    <source>
        <strain evidence="6">CBHHK002</strain>
    </source>
</reference>
<evidence type="ECO:0000256" key="4">
    <source>
        <dbReference type="PROSITE-ProRule" id="PRU00134"/>
    </source>
</evidence>
<evidence type="ECO:0000256" key="3">
    <source>
        <dbReference type="ARBA" id="ARBA00022833"/>
    </source>
</evidence>
<evidence type="ECO:0000313" key="6">
    <source>
        <dbReference type="EMBL" id="KAJ7323889.1"/>
    </source>
</evidence>
<feature type="domain" description="MYND-type" evidence="5">
    <location>
        <begin position="425"/>
        <end position="464"/>
    </location>
</feature>
<keyword evidence="2 4" id="KW-0863">Zinc-finger</keyword>
<keyword evidence="1" id="KW-0479">Metal-binding</keyword>
<name>A0AAD7EIC8_9AGAR</name>
<evidence type="ECO:0000313" key="7">
    <source>
        <dbReference type="Proteomes" id="UP001218218"/>
    </source>
</evidence>
<sequence length="638" mass="71141">MALALTSQVHPDLRLDKLARLPSDLRRLAKTAASGSLESLKRLERPVKEGPESRTLLFLPVFYANLDPEAIPSPDEVDTTEPSAEVAATLMKAYVSLQALGCYGTLSSDLYPILWPRVWAWINFLDNYYFCLGAADSQHANRVHFLQQIRQFRDHDTATQIVDSTYGVWTMVARMWTLCVERNSFARGFAGAAVVCHFIAGRVSAANLDELVEALPSALGGTQSDLALVVAKHLTLVTCDPRNPLTLSNLFYLQSVLLFLSTANRHGLLVRKAFAPIGFAKSLVEAACVLGRISGVEAAELLRGTWDLVRWVLTENVLHVWMPRALKSGLLRAIVACATHSPPAIDIADFRQILTRDLPPALVYYHVLRRMGKALRDVGSADLHGTAIYDEWKAFVELAKARLAVFRHFQSGSYISSRACDNMRCAIIDQRKRFNVCSVCRRRYYCSENCQRIDWTEGGHKAACDILYTLRADHREELSSRDMYFLRALLHHDYRAARREMMLHQIAFMQAHPGVEFYMRFDYSRGAVSVSVHALPPEDSGGASNPSHPRDVEHPLRMAQAAASRGRMELHCMFVSAGSTGRGRWFPMRSSSAALADGVAAIARGIERGTDVAAARDRLLEEVHKLDEAIGVELVQIH</sequence>
<dbReference type="AlphaFoldDB" id="A0AAD7EIC8"/>
<organism evidence="6 7">
    <name type="scientific">Mycena albidolilacea</name>
    <dbReference type="NCBI Taxonomy" id="1033008"/>
    <lineage>
        <taxon>Eukaryota</taxon>
        <taxon>Fungi</taxon>
        <taxon>Dikarya</taxon>
        <taxon>Basidiomycota</taxon>
        <taxon>Agaricomycotina</taxon>
        <taxon>Agaricomycetes</taxon>
        <taxon>Agaricomycetidae</taxon>
        <taxon>Agaricales</taxon>
        <taxon>Marasmiineae</taxon>
        <taxon>Mycenaceae</taxon>
        <taxon>Mycena</taxon>
    </lineage>
</organism>
<keyword evidence="3" id="KW-0862">Zinc</keyword>
<dbReference type="Pfam" id="PF01753">
    <property type="entry name" value="zf-MYND"/>
    <property type="match status" value="1"/>
</dbReference>